<dbReference type="Gene3D" id="3.40.1190.20">
    <property type="match status" value="1"/>
</dbReference>
<evidence type="ECO:0000256" key="2">
    <source>
        <dbReference type="ARBA" id="ARBA00022679"/>
    </source>
</evidence>
<gene>
    <name evidence="7" type="ORF">CLOHYLEM_05026</name>
</gene>
<dbReference type="eggNOG" id="COG4809">
    <property type="taxonomic scope" value="Bacteria"/>
</dbReference>
<dbReference type="PROSITE" id="PS51255">
    <property type="entry name" value="ADPK"/>
    <property type="match status" value="1"/>
</dbReference>
<keyword evidence="5" id="KW-0460">Magnesium</keyword>
<dbReference type="PANTHER" id="PTHR21208:SF1">
    <property type="entry name" value="ADP-DEPENDENT GLUCOKINASE"/>
    <property type="match status" value="1"/>
</dbReference>
<dbReference type="STRING" id="553973.CLOHYLEM_05026"/>
<dbReference type="AlphaFoldDB" id="C0BYY7"/>
<dbReference type="SUPFAM" id="SSF53613">
    <property type="entry name" value="Ribokinase-like"/>
    <property type="match status" value="1"/>
</dbReference>
<dbReference type="HOGENOM" id="CLU_686633_0_0_9"/>
<dbReference type="GO" id="GO:0016301">
    <property type="term" value="F:kinase activity"/>
    <property type="evidence" value="ECO:0007669"/>
    <property type="project" value="UniProtKB-KW"/>
</dbReference>
<evidence type="ECO:0000256" key="3">
    <source>
        <dbReference type="ARBA" id="ARBA00022723"/>
    </source>
</evidence>
<keyword evidence="1" id="KW-0963">Cytoplasm</keyword>
<dbReference type="PANTHER" id="PTHR21208">
    <property type="entry name" value="ADP-DEPENDENT GLUCOKINASE"/>
    <property type="match status" value="1"/>
</dbReference>
<dbReference type="Proteomes" id="UP000004893">
    <property type="component" value="Unassembled WGS sequence"/>
</dbReference>
<dbReference type="InterPro" id="IPR029056">
    <property type="entry name" value="Ribokinase-like"/>
</dbReference>
<dbReference type="GO" id="GO:0006096">
    <property type="term" value="P:glycolytic process"/>
    <property type="evidence" value="ECO:0007669"/>
    <property type="project" value="UniProtKB-KW"/>
</dbReference>
<keyword evidence="8" id="KW-1185">Reference proteome</keyword>
<dbReference type="EMBL" id="ABYI02000018">
    <property type="protein sequence ID" value="EEG75065.1"/>
    <property type="molecule type" value="Genomic_DNA"/>
</dbReference>
<organism evidence="7 8">
    <name type="scientific">[Clostridium] hylemonae DSM 15053</name>
    <dbReference type="NCBI Taxonomy" id="553973"/>
    <lineage>
        <taxon>Bacteria</taxon>
        <taxon>Bacillati</taxon>
        <taxon>Bacillota</taxon>
        <taxon>Clostridia</taxon>
        <taxon>Lachnospirales</taxon>
        <taxon>Lachnospiraceae</taxon>
    </lineage>
</organism>
<dbReference type="GO" id="GO:0016773">
    <property type="term" value="F:phosphotransferase activity, alcohol group as acceptor"/>
    <property type="evidence" value="ECO:0007669"/>
    <property type="project" value="InterPro"/>
</dbReference>
<protein>
    <recommendedName>
        <fullName evidence="9">ADP-dependent glucokinase</fullName>
    </recommendedName>
</protein>
<evidence type="ECO:0000313" key="8">
    <source>
        <dbReference type="Proteomes" id="UP000004893"/>
    </source>
</evidence>
<evidence type="ECO:0000256" key="1">
    <source>
        <dbReference type="ARBA" id="ARBA00022490"/>
    </source>
</evidence>
<evidence type="ECO:0008006" key="9">
    <source>
        <dbReference type="Google" id="ProtNLM"/>
    </source>
</evidence>
<keyword evidence="3" id="KW-0479">Metal-binding</keyword>
<keyword evidence="2" id="KW-0808">Transferase</keyword>
<reference evidence="7" key="1">
    <citation type="submission" date="2009-02" db="EMBL/GenBank/DDBJ databases">
        <authorList>
            <person name="Fulton L."/>
            <person name="Clifton S."/>
            <person name="Fulton B."/>
            <person name="Xu J."/>
            <person name="Minx P."/>
            <person name="Pepin K.H."/>
            <person name="Johnson M."/>
            <person name="Bhonagiri V."/>
            <person name="Nash W.E."/>
            <person name="Mardis E.R."/>
            <person name="Wilson R.K."/>
        </authorList>
    </citation>
    <scope>NUCLEOTIDE SEQUENCE [LARGE SCALE GENOMIC DNA]</scope>
    <source>
        <strain evidence="7">DSM 15053</strain>
    </source>
</reference>
<reference evidence="7" key="2">
    <citation type="submission" date="2013-06" db="EMBL/GenBank/DDBJ databases">
        <title>Draft genome sequence of Clostridium hylemonae (DSM 15053).</title>
        <authorList>
            <person name="Sudarsanam P."/>
            <person name="Ley R."/>
            <person name="Guruge J."/>
            <person name="Turnbaugh P.J."/>
            <person name="Mahowald M."/>
            <person name="Liep D."/>
            <person name="Gordon J."/>
        </authorList>
    </citation>
    <scope>NUCLEOTIDE SEQUENCE</scope>
    <source>
        <strain evidence="7">DSM 15053</strain>
    </source>
</reference>
<evidence type="ECO:0000313" key="7">
    <source>
        <dbReference type="EMBL" id="EEG75065.1"/>
    </source>
</evidence>
<comment type="caution">
    <text evidence="7">The sequence shown here is derived from an EMBL/GenBank/DDBJ whole genome shotgun (WGS) entry which is preliminary data.</text>
</comment>
<dbReference type="Gene3D" id="3.30.1110.20">
    <property type="match status" value="1"/>
</dbReference>
<evidence type="ECO:0000256" key="5">
    <source>
        <dbReference type="ARBA" id="ARBA00022842"/>
    </source>
</evidence>
<keyword evidence="6" id="KW-0324">Glycolysis</keyword>
<dbReference type="InterPro" id="IPR007666">
    <property type="entry name" value="ADP_PFK/GK"/>
</dbReference>
<proteinExistence type="predicted"/>
<dbReference type="GO" id="GO:0046872">
    <property type="term" value="F:metal ion binding"/>
    <property type="evidence" value="ECO:0007669"/>
    <property type="project" value="UniProtKB-KW"/>
</dbReference>
<accession>C0BYY7</accession>
<dbReference type="Pfam" id="PF04587">
    <property type="entry name" value="ADP_PFK_GK"/>
    <property type="match status" value="1"/>
</dbReference>
<keyword evidence="4" id="KW-0418">Kinase</keyword>
<evidence type="ECO:0000256" key="6">
    <source>
        <dbReference type="ARBA" id="ARBA00023152"/>
    </source>
</evidence>
<evidence type="ECO:0000256" key="4">
    <source>
        <dbReference type="ARBA" id="ARBA00022777"/>
    </source>
</evidence>
<sequence length="442" mass="50045">MITFFIWIIIVVNILPKKIYKEGGSDIMRHYIAMGFQNTVDFELEWDPDILHSLIDSYQIHESEICCDVQIRSERDIIIALLGYMRSGTGGERFTSSDSIVRSFADRFSYEITLGGTPVRAAESMGRLGYRCCLHACSFNRYFRDLVSPTVDWITSVPDEGDAFHPHVIFQFPKGAHIKGNDIDFTVPRSNRAIFDYDLPSKRLMINEDFRAMIKDAKVFLAAGYNVIEDKEVLKRRLNTTIQIMEELSPECITFYEDGGHEDISIGLLTIQTLAPHLDMLSLNEDELQGYVQHPVDITSAEEVAAAVKEMYEQAKVPLLICHSAYWALAYGVQPRNVQEALEGGIWMASTRFRIGSRFTEQDYEDTKAIPARHSSIGFCRRLTSLLGEERLLCLPGLDLNHVGRPVTIGLGDAFIGGFLPGLLSEEEKKYIRTDRSAGKYQ</sequence>
<name>C0BYY7_9FIRM</name>